<dbReference type="InterPro" id="IPR025571">
    <property type="entry name" value="YqfQ"/>
</dbReference>
<accession>A0A920BRW6</accession>
<feature type="compositionally biased region" description="Basic and acidic residues" evidence="1">
    <location>
        <begin position="170"/>
        <end position="184"/>
    </location>
</feature>
<feature type="compositionally biased region" description="Low complexity" evidence="1">
    <location>
        <begin position="76"/>
        <end position="85"/>
    </location>
</feature>
<keyword evidence="3" id="KW-1185">Reference proteome</keyword>
<reference evidence="2" key="1">
    <citation type="submission" date="2021-03" db="EMBL/GenBank/DDBJ databases">
        <title>Antimicrobial resistance genes in bacteria isolated from Japanese honey, and their potential for conferring macrolide and lincosamide resistance in the American foulbrood pathogen Paenibacillus larvae.</title>
        <authorList>
            <person name="Okamoto M."/>
            <person name="Kumagai M."/>
            <person name="Kanamori H."/>
            <person name="Takamatsu D."/>
        </authorList>
    </citation>
    <scope>NUCLEOTIDE SEQUENCE</scope>
    <source>
        <strain evidence="2">J27TS8</strain>
    </source>
</reference>
<dbReference type="Proteomes" id="UP000682111">
    <property type="component" value="Unassembled WGS sequence"/>
</dbReference>
<dbReference type="Pfam" id="PF14181">
    <property type="entry name" value="YqfQ"/>
    <property type="match status" value="1"/>
</dbReference>
<evidence type="ECO:0000313" key="3">
    <source>
        <dbReference type="Proteomes" id="UP000682111"/>
    </source>
</evidence>
<dbReference type="AlphaFoldDB" id="A0A920BRW6"/>
<sequence length="196" mass="21267">MPPRMRAPFPPPGNPAMRSMMPRGGPPMNRIGFRPPQPQRGGGDGLLARIFGNRGSQRASSNPFSFPTSTAAGQATSRGGSSGGLLKTLTDPNALNGFLANTEKVLNTAQQIGPMVQQYGPIVKNLPSLWKLYKGFRDLPSDTEDDAPKEETDKKSTKKNNGQTKKKKSSSSEEHKETNQKRSSSENNISVPKLYI</sequence>
<evidence type="ECO:0008006" key="4">
    <source>
        <dbReference type="Google" id="ProtNLM"/>
    </source>
</evidence>
<organism evidence="2 3">
    <name type="scientific">Robertmurraya siralis</name>
    <dbReference type="NCBI Taxonomy" id="77777"/>
    <lineage>
        <taxon>Bacteria</taxon>
        <taxon>Bacillati</taxon>
        <taxon>Bacillota</taxon>
        <taxon>Bacilli</taxon>
        <taxon>Bacillales</taxon>
        <taxon>Bacillaceae</taxon>
        <taxon>Robertmurraya</taxon>
    </lineage>
</organism>
<feature type="compositionally biased region" description="Polar residues" evidence="1">
    <location>
        <begin position="54"/>
        <end position="75"/>
    </location>
</feature>
<evidence type="ECO:0000256" key="1">
    <source>
        <dbReference type="SAM" id="MobiDB-lite"/>
    </source>
</evidence>
<feature type="region of interest" description="Disordered" evidence="1">
    <location>
        <begin position="1"/>
        <end position="85"/>
    </location>
</feature>
<dbReference type="EMBL" id="BORC01000001">
    <property type="protein sequence ID" value="GIN60440.1"/>
    <property type="molecule type" value="Genomic_DNA"/>
</dbReference>
<feature type="region of interest" description="Disordered" evidence="1">
    <location>
        <begin position="138"/>
        <end position="196"/>
    </location>
</feature>
<proteinExistence type="predicted"/>
<gene>
    <name evidence="2" type="ORF">J27TS8_04330</name>
</gene>
<evidence type="ECO:0000313" key="2">
    <source>
        <dbReference type="EMBL" id="GIN60440.1"/>
    </source>
</evidence>
<feature type="compositionally biased region" description="Low complexity" evidence="1">
    <location>
        <begin position="15"/>
        <end position="34"/>
    </location>
</feature>
<protein>
    <recommendedName>
        <fullName evidence="4">YqfQ-like protein</fullName>
    </recommendedName>
</protein>
<comment type="caution">
    <text evidence="2">The sequence shown here is derived from an EMBL/GenBank/DDBJ whole genome shotgun (WGS) entry which is preliminary data.</text>
</comment>
<name>A0A920BRW6_9BACI</name>
<feature type="compositionally biased region" description="Pro residues" evidence="1">
    <location>
        <begin position="1"/>
        <end position="14"/>
    </location>
</feature>